<reference evidence="1" key="1">
    <citation type="submission" date="2018-05" db="EMBL/GenBank/DDBJ databases">
        <authorList>
            <person name="Lanie J.A."/>
            <person name="Ng W.-L."/>
            <person name="Kazmierczak K.M."/>
            <person name="Andrzejewski T.M."/>
            <person name="Davidsen T.M."/>
            <person name="Wayne K.J."/>
            <person name="Tettelin H."/>
            <person name="Glass J.I."/>
            <person name="Rusch D."/>
            <person name="Podicherti R."/>
            <person name="Tsui H.-C.T."/>
            <person name="Winkler M.E."/>
        </authorList>
    </citation>
    <scope>NUCLEOTIDE SEQUENCE</scope>
</reference>
<evidence type="ECO:0000313" key="1">
    <source>
        <dbReference type="EMBL" id="SVC23090.1"/>
    </source>
</evidence>
<dbReference type="EMBL" id="UINC01080288">
    <property type="protein sequence ID" value="SVC23090.1"/>
    <property type="molecule type" value="Genomic_DNA"/>
</dbReference>
<gene>
    <name evidence="1" type="ORF">METZ01_LOCUS275944</name>
</gene>
<feature type="non-terminal residue" evidence="1">
    <location>
        <position position="155"/>
    </location>
</feature>
<name>A0A382KEZ2_9ZZZZ</name>
<sequence>MSLSVLGACTSGLDPTLQTLVMSSDADSLAAGSRSVARPAWATEGRGDTAALSQVVLLLPMKDETTYLKRSVWPVQTGIPAVLGDSLATNPFYRVFPVDSAAVFLTEDERLGNMGADRAIAIGRFLGADWGLFGKIKGLTMDRLTATGPLGGHRR</sequence>
<protein>
    <submittedName>
        <fullName evidence="1">Uncharacterized protein</fullName>
    </submittedName>
</protein>
<organism evidence="1">
    <name type="scientific">marine metagenome</name>
    <dbReference type="NCBI Taxonomy" id="408172"/>
    <lineage>
        <taxon>unclassified sequences</taxon>
        <taxon>metagenomes</taxon>
        <taxon>ecological metagenomes</taxon>
    </lineage>
</organism>
<proteinExistence type="predicted"/>
<dbReference type="AlphaFoldDB" id="A0A382KEZ2"/>
<accession>A0A382KEZ2</accession>